<dbReference type="GO" id="GO:0005737">
    <property type="term" value="C:cytoplasm"/>
    <property type="evidence" value="ECO:0007669"/>
    <property type="project" value="TreeGrafter"/>
</dbReference>
<evidence type="ECO:0000259" key="3">
    <source>
        <dbReference type="PROSITE" id="PS50003"/>
    </source>
</evidence>
<dbReference type="PANTHER" id="PTHR23176:SF103">
    <property type="entry name" value="RHO GTPASE-ACTIVATING PROTEIN 9"/>
    <property type="match status" value="1"/>
</dbReference>
<dbReference type="InterPro" id="IPR050729">
    <property type="entry name" value="Rho-GAP"/>
</dbReference>
<dbReference type="Ensembl" id="ENSPCET00000004912.1">
    <property type="protein sequence ID" value="ENSPCEP00000004743.1"/>
    <property type="gene ID" value="ENSPCEG00000003838.1"/>
</dbReference>
<evidence type="ECO:0000256" key="1">
    <source>
        <dbReference type="ARBA" id="ARBA00022468"/>
    </source>
</evidence>
<dbReference type="GO" id="GO:0005096">
    <property type="term" value="F:GTPase activator activity"/>
    <property type="evidence" value="ECO:0007669"/>
    <property type="project" value="UniProtKB-KW"/>
</dbReference>
<feature type="region of interest" description="Disordered" evidence="2">
    <location>
        <begin position="193"/>
        <end position="232"/>
    </location>
</feature>
<dbReference type="PANTHER" id="PTHR23176">
    <property type="entry name" value="RHO/RAC/CDC GTPASE-ACTIVATING PROTEIN"/>
    <property type="match status" value="1"/>
</dbReference>
<proteinExistence type="predicted"/>
<reference evidence="4" key="2">
    <citation type="submission" date="2025-09" db="UniProtKB">
        <authorList>
            <consortium name="Ensembl"/>
        </authorList>
    </citation>
    <scope>IDENTIFICATION</scope>
</reference>
<reference evidence="4" key="1">
    <citation type="submission" date="2025-08" db="UniProtKB">
        <authorList>
            <consortium name="Ensembl"/>
        </authorList>
    </citation>
    <scope>IDENTIFICATION</scope>
</reference>
<accession>A0A8C8RFA2</accession>
<keyword evidence="5" id="KW-1185">Reference proteome</keyword>
<keyword evidence="1" id="KW-0343">GTPase activation</keyword>
<dbReference type="SUPFAM" id="SSF50729">
    <property type="entry name" value="PH domain-like"/>
    <property type="match status" value="1"/>
</dbReference>
<dbReference type="InterPro" id="IPR011993">
    <property type="entry name" value="PH-like_dom_sf"/>
</dbReference>
<name>A0A8C8RFA2_9SAUR</name>
<dbReference type="InterPro" id="IPR001849">
    <property type="entry name" value="PH_domain"/>
</dbReference>
<feature type="domain" description="PH" evidence="3">
    <location>
        <begin position="34"/>
        <end position="146"/>
    </location>
</feature>
<dbReference type="FunFam" id="2.30.29.30:FF:000182">
    <property type="entry name" value="Rho GTPase activating protein 9"/>
    <property type="match status" value="1"/>
</dbReference>
<evidence type="ECO:0000313" key="4">
    <source>
        <dbReference type="Ensembl" id="ENSPCEP00000004743.1"/>
    </source>
</evidence>
<sequence>MNGQRAFLSQPEQGGEELGAPCGGARGSWGCSRARRAEGGLGECVPAQPPLSGRKNWGVSWVVLAGNSLVFYKDLKGPAPAGWRPSSSRPESSVDLRGAVLERARDMSSKKNVIHLRTVTGNEFLLQSDSEAAIQDWHQTIKGVIRRLVSAPGQVSGAEGQRGAHGAPSLGQGTACQLRVSFCTCMHLAGESQSPLLPQRGHREWGDHRRGRRTPPWDLQAELGGHGAPIRV</sequence>
<dbReference type="GO" id="GO:0005543">
    <property type="term" value="F:phospholipid binding"/>
    <property type="evidence" value="ECO:0007669"/>
    <property type="project" value="InterPro"/>
</dbReference>
<dbReference type="Pfam" id="PF00169">
    <property type="entry name" value="PH"/>
    <property type="match status" value="1"/>
</dbReference>
<feature type="region of interest" description="Disordered" evidence="2">
    <location>
        <begin position="1"/>
        <end position="26"/>
    </location>
</feature>
<dbReference type="PROSITE" id="PS50003">
    <property type="entry name" value="PH_DOMAIN"/>
    <property type="match status" value="1"/>
</dbReference>
<dbReference type="Proteomes" id="UP000694393">
    <property type="component" value="Unplaced"/>
</dbReference>
<dbReference type="AlphaFoldDB" id="A0A8C8RFA2"/>
<dbReference type="InterPro" id="IPR001605">
    <property type="entry name" value="PH_dom-spectrin-type"/>
</dbReference>
<evidence type="ECO:0000256" key="2">
    <source>
        <dbReference type="SAM" id="MobiDB-lite"/>
    </source>
</evidence>
<dbReference type="Gene3D" id="2.30.29.30">
    <property type="entry name" value="Pleckstrin-homology domain (PH domain)/Phosphotyrosine-binding domain (PTB)"/>
    <property type="match status" value="1"/>
</dbReference>
<dbReference type="SMART" id="SM00233">
    <property type="entry name" value="PH"/>
    <property type="match status" value="1"/>
</dbReference>
<protein>
    <recommendedName>
        <fullName evidence="3">PH domain-containing protein</fullName>
    </recommendedName>
</protein>
<evidence type="ECO:0000313" key="5">
    <source>
        <dbReference type="Proteomes" id="UP000694393"/>
    </source>
</evidence>
<organism evidence="4 5">
    <name type="scientific">Pelusios castaneus</name>
    <name type="common">West African mud turtle</name>
    <dbReference type="NCBI Taxonomy" id="367368"/>
    <lineage>
        <taxon>Eukaryota</taxon>
        <taxon>Metazoa</taxon>
        <taxon>Chordata</taxon>
        <taxon>Craniata</taxon>
        <taxon>Vertebrata</taxon>
        <taxon>Euteleostomi</taxon>
        <taxon>Archelosauria</taxon>
        <taxon>Testudinata</taxon>
        <taxon>Testudines</taxon>
        <taxon>Pleurodira</taxon>
        <taxon>Pelomedusidae</taxon>
        <taxon>Pelusios</taxon>
    </lineage>
</organism>
<dbReference type="PRINTS" id="PR00683">
    <property type="entry name" value="SPECTRINPH"/>
</dbReference>